<proteinExistence type="predicted"/>
<evidence type="ECO:0000313" key="3">
    <source>
        <dbReference type="Proteomes" id="UP000035350"/>
    </source>
</evidence>
<protein>
    <submittedName>
        <fullName evidence="2">Uncharacterized protein</fullName>
    </submittedName>
</protein>
<keyword evidence="1" id="KW-0812">Transmembrane</keyword>
<feature type="transmembrane region" description="Helical" evidence="1">
    <location>
        <begin position="172"/>
        <end position="192"/>
    </location>
</feature>
<dbReference type="EMBL" id="LCYN01000031">
    <property type="protein sequence ID" value="KKZ92561.1"/>
    <property type="molecule type" value="Genomic_DNA"/>
</dbReference>
<keyword evidence="1" id="KW-1133">Transmembrane helix</keyword>
<accession>A0A0G8C0E0</accession>
<feature type="transmembrane region" description="Helical" evidence="1">
    <location>
        <begin position="127"/>
        <end position="151"/>
    </location>
</feature>
<evidence type="ECO:0000256" key="1">
    <source>
        <dbReference type="SAM" id="Phobius"/>
    </source>
</evidence>
<feature type="transmembrane region" description="Helical" evidence="1">
    <location>
        <begin position="95"/>
        <end position="115"/>
    </location>
</feature>
<feature type="transmembrane region" description="Helical" evidence="1">
    <location>
        <begin position="68"/>
        <end position="88"/>
    </location>
</feature>
<dbReference type="Proteomes" id="UP000035350">
    <property type="component" value="Unassembled WGS sequence"/>
</dbReference>
<sequence>MLKIKEEDLGFFKIVNKNGLSPDYIRIFYVGVFAYTSIPMLIMFLGVLLNGDKISLTPFETFLVRSEVKLYILELIFLIIFMSSKVAFKLQKLQAIVTLFYSFQLATLPFIVMMVEGMFDFPSNNKTLVYIGLIMLGALCTHIVTTIDVFIKAKHGGYKSEGPAVSFFTNAKLYLSIGMTISVMVLLILIFLNLNYTFSQMAIYVVQTIILYIFAVVSAEFVLLVYCRFKFPSFNITWEQHEKERQEFIANRKRIREKEQKRNKN</sequence>
<feature type="transmembrane region" description="Helical" evidence="1">
    <location>
        <begin position="27"/>
        <end position="48"/>
    </location>
</feature>
<dbReference type="RefSeq" id="WP_046959247.1">
    <property type="nucleotide sequence ID" value="NZ_LCYN01000031.1"/>
</dbReference>
<name>A0A0G8C0E0_9BACI</name>
<comment type="caution">
    <text evidence="2">The sequence shown here is derived from an EMBL/GenBank/DDBJ whole genome shotgun (WGS) entry which is preliminary data.</text>
</comment>
<reference evidence="2 3" key="1">
    <citation type="journal article" date="2015" name="Genome Announc.">
        <title>Next-Generation Whole-Genome Sequencing of Eight Strains of Bacillus cereus, Isolated from Food.</title>
        <authorList>
            <person name="Krawczyk A.O."/>
            <person name="de Jong A."/>
            <person name="Eijlander R.T."/>
            <person name="Berendsen E.M."/>
            <person name="Holsappel S."/>
            <person name="Wells-Bennik M.H."/>
            <person name="Kuipers O.P."/>
        </authorList>
    </citation>
    <scope>NUCLEOTIDE SEQUENCE [LARGE SCALE GENOMIC DNA]</scope>
    <source>
        <strain evidence="2 3">B4147</strain>
    </source>
</reference>
<reference evidence="3" key="2">
    <citation type="submission" date="2015-04" db="EMBL/GenBank/DDBJ databases">
        <title>Draft Genome Sequences of Eight Spore-Forming Food Isolates of Bacillus cereus Genome sequencing.</title>
        <authorList>
            <person name="Krawcyk A.O."/>
            <person name="de Jong A."/>
            <person name="Eijlander R.T."/>
            <person name="Berendsen E.M."/>
            <person name="Holsappel S."/>
            <person name="Wells-Bennik M."/>
            <person name="Kuipers O.P."/>
        </authorList>
    </citation>
    <scope>NUCLEOTIDE SEQUENCE [LARGE SCALE GENOMIC DNA]</scope>
    <source>
        <strain evidence="3">B4147</strain>
    </source>
</reference>
<keyword evidence="1" id="KW-0472">Membrane</keyword>
<organism evidence="2 3">
    <name type="scientific">Bacillus wiedmannii</name>
    <dbReference type="NCBI Taxonomy" id="1890302"/>
    <lineage>
        <taxon>Bacteria</taxon>
        <taxon>Bacillati</taxon>
        <taxon>Bacillota</taxon>
        <taxon>Bacilli</taxon>
        <taxon>Bacillales</taxon>
        <taxon>Bacillaceae</taxon>
        <taxon>Bacillus</taxon>
        <taxon>Bacillus cereus group</taxon>
    </lineage>
</organism>
<evidence type="ECO:0000313" key="2">
    <source>
        <dbReference type="EMBL" id="KKZ92561.1"/>
    </source>
</evidence>
<dbReference type="AlphaFoldDB" id="A0A0G8C0E0"/>
<feature type="transmembrane region" description="Helical" evidence="1">
    <location>
        <begin position="204"/>
        <end position="226"/>
    </location>
</feature>
<dbReference type="PATRIC" id="fig|1396.433.peg.4517"/>
<gene>
    <name evidence="2" type="ORF">B4147_1797</name>
</gene>